<gene>
    <name evidence="3" type="primary">epsD_2</name>
    <name evidence="3" type="ORF">Mgrana_01449</name>
</gene>
<dbReference type="Pfam" id="PF00534">
    <property type="entry name" value="Glycos_transf_1"/>
    <property type="match status" value="1"/>
</dbReference>
<dbReference type="Pfam" id="PF13439">
    <property type="entry name" value="Glyco_transf_4"/>
    <property type="match status" value="1"/>
</dbReference>
<keyword evidence="4" id="KW-1185">Reference proteome</keyword>
<dbReference type="EMBL" id="QWLB01000016">
    <property type="protein sequence ID" value="RIH92672.1"/>
    <property type="molecule type" value="Genomic_DNA"/>
</dbReference>
<dbReference type="SUPFAM" id="SSF53756">
    <property type="entry name" value="UDP-Glycosyltransferase/glycogen phosphorylase"/>
    <property type="match status" value="1"/>
</dbReference>
<dbReference type="InterPro" id="IPR028098">
    <property type="entry name" value="Glyco_trans_4-like_N"/>
</dbReference>
<dbReference type="RefSeq" id="WP_119356947.1">
    <property type="nucleotide sequence ID" value="NZ_BJXM01000012.1"/>
</dbReference>
<dbReference type="OrthoDB" id="9814612at2"/>
<dbReference type="Proteomes" id="UP000266178">
    <property type="component" value="Unassembled WGS sequence"/>
</dbReference>
<evidence type="ECO:0000259" key="1">
    <source>
        <dbReference type="Pfam" id="PF00534"/>
    </source>
</evidence>
<dbReference type="GO" id="GO:0016757">
    <property type="term" value="F:glycosyltransferase activity"/>
    <property type="evidence" value="ECO:0007669"/>
    <property type="project" value="UniProtKB-KW"/>
</dbReference>
<dbReference type="Gene3D" id="3.40.50.2000">
    <property type="entry name" value="Glycogen Phosphorylase B"/>
    <property type="match status" value="2"/>
</dbReference>
<dbReference type="AlphaFoldDB" id="A0A399FCE3"/>
<sequence length="394" mass="44011">MPKVLFLANIARFFTDFLLPFADHFRALGWQVDAAAAEMTGCTECPLHFDRTFDLEWSRNPLDTQNFLRGLHQVRSLIAEGGYDLIHIHTPVSAFLARLALRGIPPQRRPKIIYTVHGYHFHKRGHPLKNLVFLGIEKLAGPWTDYLVVINREDEQATLRYNIVPQNRLRYMPGIGVDLAHYSPSSVSPQQITAIRSELGLSPEQPLFVMIAEYDPEKRHRDALQALARLNQRTGRNDAVLALAGVGRLMEEVRRQAQALGLEPQVRMLGWRRDVPTLVRAACATLLPSEREGLPRAVLESLALEVPVIGCNIRGVQELLEGGGGLLVEVGDVEAMAQGMQWILEHPQEAAQMGQTGRQRVAAYDLKNIIRLHEMLYSEAIGKAAPTLSQVGLG</sequence>
<protein>
    <submittedName>
        <fullName evidence="3">Putative glycosyltransferase EpsD</fullName>
        <ecNumber evidence="3">2.4.-.-</ecNumber>
    </submittedName>
</protein>
<keyword evidence="3" id="KW-0328">Glycosyltransferase</keyword>
<evidence type="ECO:0000313" key="4">
    <source>
        <dbReference type="Proteomes" id="UP000266178"/>
    </source>
</evidence>
<dbReference type="EC" id="2.4.-.-" evidence="3"/>
<evidence type="ECO:0000313" key="3">
    <source>
        <dbReference type="EMBL" id="RIH92672.1"/>
    </source>
</evidence>
<keyword evidence="3" id="KW-0808">Transferase</keyword>
<feature type="domain" description="Glycosyl transferase family 1" evidence="1">
    <location>
        <begin position="193"/>
        <end position="360"/>
    </location>
</feature>
<organism evidence="3 4">
    <name type="scientific">Meiothermus granaticius NBRC 107808</name>
    <dbReference type="NCBI Taxonomy" id="1227551"/>
    <lineage>
        <taxon>Bacteria</taxon>
        <taxon>Thermotogati</taxon>
        <taxon>Deinococcota</taxon>
        <taxon>Deinococci</taxon>
        <taxon>Thermales</taxon>
        <taxon>Thermaceae</taxon>
        <taxon>Meiothermus</taxon>
    </lineage>
</organism>
<feature type="domain" description="Glycosyltransferase subfamily 4-like N-terminal" evidence="2">
    <location>
        <begin position="21"/>
        <end position="173"/>
    </location>
</feature>
<reference evidence="3 4" key="1">
    <citation type="submission" date="2018-08" db="EMBL/GenBank/DDBJ databases">
        <title>Meiothermus granaticius genome AF-68 sequencing project.</title>
        <authorList>
            <person name="Da Costa M.S."/>
            <person name="Albuquerque L."/>
            <person name="Raposo P."/>
            <person name="Froufe H.J.C."/>
            <person name="Barroso C.S."/>
            <person name="Egas C."/>
        </authorList>
    </citation>
    <scope>NUCLEOTIDE SEQUENCE [LARGE SCALE GENOMIC DNA]</scope>
    <source>
        <strain evidence="3 4">AF-68</strain>
    </source>
</reference>
<name>A0A399FCE3_9DEIN</name>
<accession>A0A399FCE3</accession>
<dbReference type="InterPro" id="IPR001296">
    <property type="entry name" value="Glyco_trans_1"/>
</dbReference>
<evidence type="ECO:0000259" key="2">
    <source>
        <dbReference type="Pfam" id="PF13439"/>
    </source>
</evidence>
<proteinExistence type="predicted"/>
<dbReference type="PANTHER" id="PTHR12526">
    <property type="entry name" value="GLYCOSYLTRANSFERASE"/>
    <property type="match status" value="1"/>
</dbReference>
<comment type="caution">
    <text evidence="3">The sequence shown here is derived from an EMBL/GenBank/DDBJ whole genome shotgun (WGS) entry which is preliminary data.</text>
</comment>